<dbReference type="AlphaFoldDB" id="M4BNL3"/>
<dbReference type="EnsemblProtists" id="HpaT808001">
    <property type="protein sequence ID" value="HpaP808001"/>
    <property type="gene ID" value="HpaG808001"/>
</dbReference>
<evidence type="ECO:0000313" key="3">
    <source>
        <dbReference type="Proteomes" id="UP000011713"/>
    </source>
</evidence>
<reference evidence="3" key="1">
    <citation type="journal article" date="2010" name="Science">
        <title>Signatures of adaptation to obligate biotrophy in the Hyaloperonospora arabidopsidis genome.</title>
        <authorList>
            <person name="Baxter L."/>
            <person name="Tripathy S."/>
            <person name="Ishaque N."/>
            <person name="Boot N."/>
            <person name="Cabral A."/>
            <person name="Kemen E."/>
            <person name="Thines M."/>
            <person name="Ah-Fong A."/>
            <person name="Anderson R."/>
            <person name="Badejoko W."/>
            <person name="Bittner-Eddy P."/>
            <person name="Boore J.L."/>
            <person name="Chibucos M.C."/>
            <person name="Coates M."/>
            <person name="Dehal P."/>
            <person name="Delehaunty K."/>
            <person name="Dong S."/>
            <person name="Downton P."/>
            <person name="Dumas B."/>
            <person name="Fabro G."/>
            <person name="Fronick C."/>
            <person name="Fuerstenberg S.I."/>
            <person name="Fulton L."/>
            <person name="Gaulin E."/>
            <person name="Govers F."/>
            <person name="Hughes L."/>
            <person name="Humphray S."/>
            <person name="Jiang R.H."/>
            <person name="Judelson H."/>
            <person name="Kamoun S."/>
            <person name="Kyung K."/>
            <person name="Meijer H."/>
            <person name="Minx P."/>
            <person name="Morris P."/>
            <person name="Nelson J."/>
            <person name="Phuntumart V."/>
            <person name="Qutob D."/>
            <person name="Rehmany A."/>
            <person name="Rougon-Cardoso A."/>
            <person name="Ryden P."/>
            <person name="Torto-Alalibo T."/>
            <person name="Studholme D."/>
            <person name="Wang Y."/>
            <person name="Win J."/>
            <person name="Wood J."/>
            <person name="Clifton S.W."/>
            <person name="Rogers J."/>
            <person name="Van den Ackerveken G."/>
            <person name="Jones J.D."/>
            <person name="McDowell J.M."/>
            <person name="Beynon J."/>
            <person name="Tyler B.M."/>
        </authorList>
    </citation>
    <scope>NUCLEOTIDE SEQUENCE [LARGE SCALE GENOMIC DNA]</scope>
    <source>
        <strain evidence="3">Emoy2</strain>
    </source>
</reference>
<dbReference type="Proteomes" id="UP000011713">
    <property type="component" value="Unassembled WGS sequence"/>
</dbReference>
<sequence>MALSRAARRGRANVDKQLSQLDAQLVAISDYLDGKRSTMFPPNVIVYMEDTQDAAVSSTAEGRRLCGAGAATGTDQFSGVVVNGDSPPPTSAAVEDDLQSESRGAEKDAISLGRKVERLQSNLDENECASHDLDKLFMEVCYMALCSQRTLRFRAPALTNASHKVSISELDDEDNRLNDTTATTSDTEIRHSRGLADVHSWGPKGLTGVLRHVGLAEGNDAEIAQDSLCNPMDDEISQEIRSLQRQLETCVRETNETKRKLWRIMDEYGWYAKIAKWCNALTCVCCFGRTKPLLSQRKEEEETTIKEYITMWRTKKVSLVSCNRLDAGSTLTLGFVPGACTEKETPSEEASAATSFSPSQRGQRQAPSLQYRHQATIETSRQWRLCYTGLETGAR</sequence>
<dbReference type="InterPro" id="IPR019340">
    <property type="entry name" value="Histone_AcTrfase_su3"/>
</dbReference>
<feature type="compositionally biased region" description="Polar residues" evidence="1">
    <location>
        <begin position="352"/>
        <end position="369"/>
    </location>
</feature>
<proteinExistence type="predicted"/>
<evidence type="ECO:0000256" key="1">
    <source>
        <dbReference type="SAM" id="MobiDB-lite"/>
    </source>
</evidence>
<accession>M4BNL3</accession>
<feature type="region of interest" description="Disordered" evidence="1">
    <location>
        <begin position="347"/>
        <end position="369"/>
    </location>
</feature>
<dbReference type="VEuPathDB" id="FungiDB:HpaG808001"/>
<evidence type="ECO:0000313" key="2">
    <source>
        <dbReference type="EnsemblProtists" id="HpaP808001"/>
    </source>
</evidence>
<feature type="region of interest" description="Disordered" evidence="1">
    <location>
        <begin position="78"/>
        <end position="108"/>
    </location>
</feature>
<keyword evidence="3" id="KW-1185">Reference proteome</keyword>
<dbReference type="eggNOG" id="ENOG502SBPB">
    <property type="taxonomic scope" value="Eukaryota"/>
</dbReference>
<dbReference type="InParanoid" id="M4BNL3"/>
<dbReference type="HOGENOM" id="CLU_699175_0_0_1"/>
<dbReference type="EMBL" id="JH598462">
    <property type="status" value="NOT_ANNOTATED_CDS"/>
    <property type="molecule type" value="Genomic_DNA"/>
</dbReference>
<organism evidence="2 3">
    <name type="scientific">Hyaloperonospora arabidopsidis (strain Emoy2)</name>
    <name type="common">Downy mildew agent</name>
    <name type="synonym">Peronospora arabidopsidis</name>
    <dbReference type="NCBI Taxonomy" id="559515"/>
    <lineage>
        <taxon>Eukaryota</taxon>
        <taxon>Sar</taxon>
        <taxon>Stramenopiles</taxon>
        <taxon>Oomycota</taxon>
        <taxon>Peronosporomycetes</taxon>
        <taxon>Peronosporales</taxon>
        <taxon>Peronosporaceae</taxon>
        <taxon>Hyaloperonospora</taxon>
    </lineage>
</organism>
<name>M4BNL3_HYAAE</name>
<reference evidence="2" key="2">
    <citation type="submission" date="2015-06" db="UniProtKB">
        <authorList>
            <consortium name="EnsemblProtists"/>
        </authorList>
    </citation>
    <scope>IDENTIFICATION</scope>
    <source>
        <strain evidence="2">Emoy2</strain>
    </source>
</reference>
<protein>
    <submittedName>
        <fullName evidence="2">Uncharacterized protein</fullName>
    </submittedName>
</protein>
<dbReference type="Pfam" id="PF10198">
    <property type="entry name" value="Ada3"/>
    <property type="match status" value="1"/>
</dbReference>